<dbReference type="GO" id="GO:0003824">
    <property type="term" value="F:catalytic activity"/>
    <property type="evidence" value="ECO:0007669"/>
    <property type="project" value="InterPro"/>
</dbReference>
<dbReference type="EMBL" id="BSYR01000017">
    <property type="protein sequence ID" value="GMI80064.1"/>
    <property type="molecule type" value="Genomic_DNA"/>
</dbReference>
<sequence>MDWKFISLNIIGLGRAEKARAVRLLRNRKKPQMMFLQETKVTEFSNVLLRRLGVIQNQKIAFSPSVGSAGGILSVWDTNFFSVVEIYTLRNFVAVLGNIQNYEKVVGFLNVYGPSTEAEKREFFRELSVFLGSHNATWCVGGDFNAFLFVEEKIGYSWNMASTNLFRTFIQNTQLADLHLNGEAFTWSNNKEPPTFIRLDRFLVSHDFLAKFPCLNQNILAKSISDHNPISLENDGVNWGAKPFKLYNYLMEEERFVDLVTTAMSKPNSRRTKQGLFGKLKGLKGDIKTWSLDKRGT</sequence>
<evidence type="ECO:0000259" key="1">
    <source>
        <dbReference type="Pfam" id="PF03372"/>
    </source>
</evidence>
<protein>
    <recommendedName>
        <fullName evidence="1">Endonuclease/exonuclease/phosphatase domain-containing protein</fullName>
    </recommendedName>
</protein>
<reference evidence="2" key="1">
    <citation type="submission" date="2023-05" db="EMBL/GenBank/DDBJ databases">
        <title>Genome and transcriptome analyses reveal genes involved in the formation of fine ridges on petal epidermal cells in Hibiscus trionum.</title>
        <authorList>
            <person name="Koshimizu S."/>
            <person name="Masuda S."/>
            <person name="Ishii T."/>
            <person name="Shirasu K."/>
            <person name="Hoshino A."/>
            <person name="Arita M."/>
        </authorList>
    </citation>
    <scope>NUCLEOTIDE SEQUENCE</scope>
    <source>
        <strain evidence="2">Hamamatsu line</strain>
    </source>
</reference>
<comment type="caution">
    <text evidence="2">The sequence shown here is derived from an EMBL/GenBank/DDBJ whole genome shotgun (WGS) entry which is preliminary data.</text>
</comment>
<keyword evidence="3" id="KW-1185">Reference proteome</keyword>
<dbReference type="OrthoDB" id="1881450at2759"/>
<accession>A0A9W7HMD5</accession>
<dbReference type="PANTHER" id="PTHR33710">
    <property type="entry name" value="BNAC02G09200D PROTEIN"/>
    <property type="match status" value="1"/>
</dbReference>
<evidence type="ECO:0000313" key="3">
    <source>
        <dbReference type="Proteomes" id="UP001165190"/>
    </source>
</evidence>
<dbReference type="Proteomes" id="UP001165190">
    <property type="component" value="Unassembled WGS sequence"/>
</dbReference>
<dbReference type="Pfam" id="PF03372">
    <property type="entry name" value="Exo_endo_phos"/>
    <property type="match status" value="1"/>
</dbReference>
<dbReference type="AlphaFoldDB" id="A0A9W7HMD5"/>
<name>A0A9W7HMD5_HIBTR</name>
<dbReference type="InterPro" id="IPR005135">
    <property type="entry name" value="Endo/exonuclease/phosphatase"/>
</dbReference>
<organism evidence="2 3">
    <name type="scientific">Hibiscus trionum</name>
    <name type="common">Flower of an hour</name>
    <dbReference type="NCBI Taxonomy" id="183268"/>
    <lineage>
        <taxon>Eukaryota</taxon>
        <taxon>Viridiplantae</taxon>
        <taxon>Streptophyta</taxon>
        <taxon>Embryophyta</taxon>
        <taxon>Tracheophyta</taxon>
        <taxon>Spermatophyta</taxon>
        <taxon>Magnoliopsida</taxon>
        <taxon>eudicotyledons</taxon>
        <taxon>Gunneridae</taxon>
        <taxon>Pentapetalae</taxon>
        <taxon>rosids</taxon>
        <taxon>malvids</taxon>
        <taxon>Malvales</taxon>
        <taxon>Malvaceae</taxon>
        <taxon>Malvoideae</taxon>
        <taxon>Hibiscus</taxon>
    </lineage>
</organism>
<feature type="domain" description="Endonuclease/exonuclease/phosphatase" evidence="1">
    <location>
        <begin position="15"/>
        <end position="227"/>
    </location>
</feature>
<gene>
    <name evidence="2" type="ORF">HRI_001675700</name>
</gene>
<proteinExistence type="predicted"/>
<dbReference type="InterPro" id="IPR036691">
    <property type="entry name" value="Endo/exonu/phosph_ase_sf"/>
</dbReference>
<dbReference type="SUPFAM" id="SSF56219">
    <property type="entry name" value="DNase I-like"/>
    <property type="match status" value="1"/>
</dbReference>
<evidence type="ECO:0000313" key="2">
    <source>
        <dbReference type="EMBL" id="GMI80064.1"/>
    </source>
</evidence>
<dbReference type="Gene3D" id="3.60.10.10">
    <property type="entry name" value="Endonuclease/exonuclease/phosphatase"/>
    <property type="match status" value="1"/>
</dbReference>
<dbReference type="PANTHER" id="PTHR33710:SF64">
    <property type="entry name" value="ENDONUCLEASE_EXONUCLEASE_PHOSPHATASE DOMAIN-CONTAINING PROTEIN"/>
    <property type="match status" value="1"/>
</dbReference>